<dbReference type="Proteomes" id="UP001063228">
    <property type="component" value="Chromosome"/>
</dbReference>
<proteinExistence type="predicted"/>
<dbReference type="RefSeq" id="WP_263272059.1">
    <property type="nucleotide sequence ID" value="NZ_CP081201.1"/>
</dbReference>
<evidence type="ECO:0000313" key="2">
    <source>
        <dbReference type="Proteomes" id="UP001063228"/>
    </source>
</evidence>
<dbReference type="EMBL" id="CP081201">
    <property type="protein sequence ID" value="UXZ98910.1"/>
    <property type="molecule type" value="Genomic_DNA"/>
</dbReference>
<evidence type="ECO:0008006" key="3">
    <source>
        <dbReference type="Google" id="ProtNLM"/>
    </source>
</evidence>
<organism evidence="1 2">
    <name type="scientific">Pseudomonas phytophila</name>
    <dbReference type="NCBI Taxonomy" id="2867264"/>
    <lineage>
        <taxon>Bacteria</taxon>
        <taxon>Pseudomonadati</taxon>
        <taxon>Pseudomonadota</taxon>
        <taxon>Gammaproteobacteria</taxon>
        <taxon>Pseudomonadales</taxon>
        <taxon>Pseudomonadaceae</taxon>
        <taxon>Pseudomonas</taxon>
    </lineage>
</organism>
<name>A0ABY6FLS4_9PSED</name>
<gene>
    <name evidence="1" type="ORF">K3169_14065</name>
</gene>
<accession>A0ABY6FLS4</accession>
<sequence>MSIRSLSQNLPADPDNKGWVLGWAVLRDKPAAWHLVDVYASKEIAEAEAARLNDGYTVRYGSHRLGSDDFISGITPPES</sequence>
<reference evidence="1" key="1">
    <citation type="submission" date="2021-08" db="EMBL/GenBank/DDBJ databases">
        <title>Complete genome sequence of Pseudomonas phytophila.</title>
        <authorList>
            <person name="Weir B.S."/>
            <person name="Templeton M.D."/>
            <person name="Arshed S."/>
            <person name="Andersen M.T."/>
            <person name="Jayaraman J."/>
        </authorList>
    </citation>
    <scope>NUCLEOTIDE SEQUENCE</scope>
    <source>
        <strain evidence="1">ICMP 23753</strain>
    </source>
</reference>
<keyword evidence="2" id="KW-1185">Reference proteome</keyword>
<evidence type="ECO:0000313" key="1">
    <source>
        <dbReference type="EMBL" id="UXZ98910.1"/>
    </source>
</evidence>
<protein>
    <recommendedName>
        <fullName evidence="3">DUF2188 domain-containing protein</fullName>
    </recommendedName>
</protein>